<evidence type="ECO:0000256" key="5">
    <source>
        <dbReference type="ARBA" id="ARBA00022840"/>
    </source>
</evidence>
<dbReference type="InterPro" id="IPR027417">
    <property type="entry name" value="P-loop_NTPase"/>
</dbReference>
<dbReference type="HAMAP" id="MF_00109">
    <property type="entry name" value="Shikimate_kinase"/>
    <property type="match status" value="1"/>
</dbReference>
<evidence type="ECO:0000256" key="1">
    <source>
        <dbReference type="ARBA" id="ARBA00022605"/>
    </source>
</evidence>
<dbReference type="GO" id="GO:0005829">
    <property type="term" value="C:cytosol"/>
    <property type="evidence" value="ECO:0007669"/>
    <property type="project" value="TreeGrafter"/>
</dbReference>
<dbReference type="SUPFAM" id="SSF52540">
    <property type="entry name" value="P-loop containing nucleoside triphosphate hydrolases"/>
    <property type="match status" value="1"/>
</dbReference>
<sequence length="174" mass="19227">MGTGKTTVARLLAEHRNVELLDTDKLIEAREGRTVREIFAESGEDTFRDLESEVLRECLSRPGSPIIAGAGGVVVREKNRALIDQARDAGSAVVVWLHARPEVLAERTAKGVHRPLLDDDRMGTLTQMSEDRGPLYASVADIVIDVSDRRIESVVDLLIDALDEQEEFVGNEHE</sequence>
<evidence type="ECO:0000313" key="8">
    <source>
        <dbReference type="EMBL" id="CAB4766287.1"/>
    </source>
</evidence>
<dbReference type="PRINTS" id="PR01100">
    <property type="entry name" value="SHIKIMTKNASE"/>
</dbReference>
<dbReference type="Gene3D" id="3.40.50.300">
    <property type="entry name" value="P-loop containing nucleotide triphosphate hydrolases"/>
    <property type="match status" value="1"/>
</dbReference>
<evidence type="ECO:0000256" key="2">
    <source>
        <dbReference type="ARBA" id="ARBA00022679"/>
    </source>
</evidence>
<dbReference type="GO" id="GO:0009073">
    <property type="term" value="P:aromatic amino acid family biosynthetic process"/>
    <property type="evidence" value="ECO:0007669"/>
    <property type="project" value="UniProtKB-KW"/>
</dbReference>
<keyword evidence="3" id="KW-0547">Nucleotide-binding</keyword>
<evidence type="ECO:0000313" key="7">
    <source>
        <dbReference type="EMBL" id="CAB4682165.1"/>
    </source>
</evidence>
<accession>A0A6J6V6Z4</accession>
<dbReference type="InterPro" id="IPR031322">
    <property type="entry name" value="Shikimate/glucono_kinase"/>
</dbReference>
<evidence type="ECO:0000256" key="3">
    <source>
        <dbReference type="ARBA" id="ARBA00022741"/>
    </source>
</evidence>
<evidence type="ECO:0000256" key="6">
    <source>
        <dbReference type="ARBA" id="ARBA00023141"/>
    </source>
</evidence>
<dbReference type="AlphaFoldDB" id="A0A6J6V6Z4"/>
<evidence type="ECO:0000313" key="9">
    <source>
        <dbReference type="EMBL" id="CAB5056038.1"/>
    </source>
</evidence>
<dbReference type="GO" id="GO:0008652">
    <property type="term" value="P:amino acid biosynthetic process"/>
    <property type="evidence" value="ECO:0007669"/>
    <property type="project" value="UniProtKB-KW"/>
</dbReference>
<gene>
    <name evidence="7" type="ORF">UFOPK2334_01243</name>
    <name evidence="8" type="ORF">UFOPK2870_01049</name>
    <name evidence="9" type="ORF">UFOPK4293_01447</name>
</gene>
<keyword evidence="5" id="KW-0067">ATP-binding</keyword>
<dbReference type="EMBL" id="CAEZXA010000130">
    <property type="protein sequence ID" value="CAB4682165.1"/>
    <property type="molecule type" value="Genomic_DNA"/>
</dbReference>
<keyword evidence="6" id="KW-0057">Aromatic amino acid biosynthesis</keyword>
<evidence type="ECO:0000256" key="4">
    <source>
        <dbReference type="ARBA" id="ARBA00022777"/>
    </source>
</evidence>
<keyword evidence="1" id="KW-0028">Amino-acid biosynthesis</keyword>
<dbReference type="EMBL" id="CAFBQH010000113">
    <property type="protein sequence ID" value="CAB5056038.1"/>
    <property type="molecule type" value="Genomic_DNA"/>
</dbReference>
<dbReference type="CDD" id="cd00464">
    <property type="entry name" value="SK"/>
    <property type="match status" value="1"/>
</dbReference>
<keyword evidence="4" id="KW-0418">Kinase</keyword>
<dbReference type="PANTHER" id="PTHR21087">
    <property type="entry name" value="SHIKIMATE KINASE"/>
    <property type="match status" value="1"/>
</dbReference>
<dbReference type="InterPro" id="IPR000623">
    <property type="entry name" value="Shikimate_kinase/TSH1"/>
</dbReference>
<keyword evidence="2" id="KW-0808">Transferase</keyword>
<name>A0A6J6V6Z4_9ZZZZ</name>
<dbReference type="GO" id="GO:0004765">
    <property type="term" value="F:shikimate kinase activity"/>
    <property type="evidence" value="ECO:0007669"/>
    <property type="project" value="TreeGrafter"/>
</dbReference>
<dbReference type="Pfam" id="PF01202">
    <property type="entry name" value="SKI"/>
    <property type="match status" value="1"/>
</dbReference>
<dbReference type="PANTHER" id="PTHR21087:SF16">
    <property type="entry name" value="SHIKIMATE KINASE 1, CHLOROPLASTIC"/>
    <property type="match status" value="1"/>
</dbReference>
<organism evidence="8">
    <name type="scientific">freshwater metagenome</name>
    <dbReference type="NCBI Taxonomy" id="449393"/>
    <lineage>
        <taxon>unclassified sequences</taxon>
        <taxon>metagenomes</taxon>
        <taxon>ecological metagenomes</taxon>
    </lineage>
</organism>
<reference evidence="8" key="1">
    <citation type="submission" date="2020-05" db="EMBL/GenBank/DDBJ databases">
        <authorList>
            <person name="Chiriac C."/>
            <person name="Salcher M."/>
            <person name="Ghai R."/>
            <person name="Kavagutti S V."/>
        </authorList>
    </citation>
    <scope>NUCLEOTIDE SEQUENCE</scope>
</reference>
<dbReference type="EMBL" id="CAEZZL010000092">
    <property type="protein sequence ID" value="CAB4766287.1"/>
    <property type="molecule type" value="Genomic_DNA"/>
</dbReference>
<proteinExistence type="inferred from homology"/>
<protein>
    <submittedName>
        <fullName evidence="8">Unannotated protein</fullName>
    </submittedName>
</protein>
<dbReference type="GO" id="GO:0005524">
    <property type="term" value="F:ATP binding"/>
    <property type="evidence" value="ECO:0007669"/>
    <property type="project" value="UniProtKB-KW"/>
</dbReference>